<reference evidence="1" key="2">
    <citation type="journal article" date="2015" name="Fish Shellfish Immunol.">
        <title>Early steps in the European eel (Anguilla anguilla)-Vibrio vulnificus interaction in the gills: Role of the RtxA13 toxin.</title>
        <authorList>
            <person name="Callol A."/>
            <person name="Pajuelo D."/>
            <person name="Ebbesson L."/>
            <person name="Teles M."/>
            <person name="MacKenzie S."/>
            <person name="Amaro C."/>
        </authorList>
    </citation>
    <scope>NUCLEOTIDE SEQUENCE</scope>
</reference>
<accession>A0A0E9SF24</accession>
<reference evidence="1" key="1">
    <citation type="submission" date="2014-11" db="EMBL/GenBank/DDBJ databases">
        <authorList>
            <person name="Amaro Gonzalez C."/>
        </authorList>
    </citation>
    <scope>NUCLEOTIDE SEQUENCE</scope>
</reference>
<dbReference type="EMBL" id="GBXM01069454">
    <property type="protein sequence ID" value="JAH39123.1"/>
    <property type="molecule type" value="Transcribed_RNA"/>
</dbReference>
<organism evidence="1">
    <name type="scientific">Anguilla anguilla</name>
    <name type="common">European freshwater eel</name>
    <name type="synonym">Muraena anguilla</name>
    <dbReference type="NCBI Taxonomy" id="7936"/>
    <lineage>
        <taxon>Eukaryota</taxon>
        <taxon>Metazoa</taxon>
        <taxon>Chordata</taxon>
        <taxon>Craniata</taxon>
        <taxon>Vertebrata</taxon>
        <taxon>Euteleostomi</taxon>
        <taxon>Actinopterygii</taxon>
        <taxon>Neopterygii</taxon>
        <taxon>Teleostei</taxon>
        <taxon>Anguilliformes</taxon>
        <taxon>Anguillidae</taxon>
        <taxon>Anguilla</taxon>
    </lineage>
</organism>
<sequence>MQPELTSLARNFNLVVWLLVV</sequence>
<name>A0A0E9SF24_ANGAN</name>
<dbReference type="AlphaFoldDB" id="A0A0E9SF24"/>
<proteinExistence type="predicted"/>
<protein>
    <submittedName>
        <fullName evidence="1">Uncharacterized protein</fullName>
    </submittedName>
</protein>
<evidence type="ECO:0000313" key="1">
    <source>
        <dbReference type="EMBL" id="JAH39123.1"/>
    </source>
</evidence>